<accession>A0A3M0C8U0</accession>
<evidence type="ECO:0000256" key="2">
    <source>
        <dbReference type="PIRSR" id="PIRSR613078-2"/>
    </source>
</evidence>
<dbReference type="InterPro" id="IPR050275">
    <property type="entry name" value="PGM_Phosphatase"/>
</dbReference>
<feature type="binding site" evidence="2">
    <location>
        <position position="59"/>
    </location>
    <ligand>
        <name>substrate</name>
    </ligand>
</feature>
<feature type="active site" description="Tele-phosphohistidine intermediate" evidence="1">
    <location>
        <position position="7"/>
    </location>
</feature>
<dbReference type="SMART" id="SM00855">
    <property type="entry name" value="PGAM"/>
    <property type="match status" value="1"/>
</dbReference>
<comment type="caution">
    <text evidence="4">The sequence shown here is derived from an EMBL/GenBank/DDBJ whole genome shotgun (WGS) entry which is preliminary data.</text>
</comment>
<feature type="compositionally biased region" description="Basic and acidic residues" evidence="3">
    <location>
        <begin position="195"/>
        <end position="206"/>
    </location>
</feature>
<dbReference type="GO" id="GO:0016791">
    <property type="term" value="F:phosphatase activity"/>
    <property type="evidence" value="ECO:0007669"/>
    <property type="project" value="TreeGrafter"/>
</dbReference>
<dbReference type="EMBL" id="REFR01000012">
    <property type="protein sequence ID" value="RMB04780.1"/>
    <property type="molecule type" value="Genomic_DNA"/>
</dbReference>
<dbReference type="FunCoup" id="A0A3M0C8U0">
    <property type="interactions" value="602"/>
</dbReference>
<name>A0A3M0C8U0_9PROT</name>
<dbReference type="Gene3D" id="3.40.50.1240">
    <property type="entry name" value="Phosphoglycerate mutase-like"/>
    <property type="match status" value="1"/>
</dbReference>
<dbReference type="AlphaFoldDB" id="A0A3M0C8U0"/>
<protein>
    <submittedName>
        <fullName evidence="4">Alpha-ribazole phosphatase/probable phosphoglycerate mutase</fullName>
    </submittedName>
</protein>
<evidence type="ECO:0000256" key="1">
    <source>
        <dbReference type="PIRSR" id="PIRSR613078-1"/>
    </source>
</evidence>
<dbReference type="InterPro" id="IPR013078">
    <property type="entry name" value="His_Pase_superF_clade-1"/>
</dbReference>
<reference evidence="4 5" key="1">
    <citation type="submission" date="2018-10" db="EMBL/GenBank/DDBJ databases">
        <title>Genomic Encyclopedia of Archaeal and Bacterial Type Strains, Phase II (KMG-II): from individual species to whole genera.</title>
        <authorList>
            <person name="Goeker M."/>
        </authorList>
    </citation>
    <scope>NUCLEOTIDE SEQUENCE [LARGE SCALE GENOMIC DNA]</scope>
    <source>
        <strain evidence="4 5">DSM 25217</strain>
    </source>
</reference>
<dbReference type="CDD" id="cd07067">
    <property type="entry name" value="HP_PGM_like"/>
    <property type="match status" value="1"/>
</dbReference>
<feature type="binding site" evidence="2">
    <location>
        <begin position="6"/>
        <end position="13"/>
    </location>
    <ligand>
        <name>substrate</name>
    </ligand>
</feature>
<dbReference type="SUPFAM" id="SSF53254">
    <property type="entry name" value="Phosphoglycerate mutase-like"/>
    <property type="match status" value="1"/>
</dbReference>
<dbReference type="InterPro" id="IPR001345">
    <property type="entry name" value="PG/BPGM_mutase_AS"/>
</dbReference>
<proteinExistence type="predicted"/>
<dbReference type="Pfam" id="PF00300">
    <property type="entry name" value="His_Phos_1"/>
    <property type="match status" value="1"/>
</dbReference>
<feature type="active site" description="Proton donor/acceptor" evidence="1">
    <location>
        <position position="84"/>
    </location>
</feature>
<sequence>MILLARHGQTDWNLDGRLQGRSNSAALTDKGRTQALALGAFLRDFPLPARSVFASPLERVRQSLALVTEKVDLGTIHTLDELAEIDFGQAEGRRLDTVQKMWPDFWMKRQTEKWTTLWPGGGSYAQAHDRFAPLAARLQAHRHETDSVTLVMAHQSVNRALLVAMNLTGIEQALKSEQDHATLYVISATGLERTDIGSEHPPEEYATKGIKGTADVP</sequence>
<dbReference type="OrthoDB" id="9781415at2"/>
<dbReference type="InParanoid" id="A0A3M0C8U0"/>
<keyword evidence="5" id="KW-1185">Reference proteome</keyword>
<evidence type="ECO:0000313" key="5">
    <source>
        <dbReference type="Proteomes" id="UP000271227"/>
    </source>
</evidence>
<dbReference type="PANTHER" id="PTHR48100">
    <property type="entry name" value="BROAD-SPECIFICITY PHOSPHATASE YOR283W-RELATED"/>
    <property type="match status" value="1"/>
</dbReference>
<gene>
    <name evidence="4" type="ORF">BXY39_2344</name>
</gene>
<dbReference type="Proteomes" id="UP000271227">
    <property type="component" value="Unassembled WGS sequence"/>
</dbReference>
<dbReference type="RefSeq" id="WP_121939050.1">
    <property type="nucleotide sequence ID" value="NZ_REFR01000012.1"/>
</dbReference>
<evidence type="ECO:0000256" key="3">
    <source>
        <dbReference type="SAM" id="MobiDB-lite"/>
    </source>
</evidence>
<dbReference type="PROSITE" id="PS00175">
    <property type="entry name" value="PG_MUTASE"/>
    <property type="match status" value="1"/>
</dbReference>
<organism evidence="4 5">
    <name type="scientific">Eilatimonas milleporae</name>
    <dbReference type="NCBI Taxonomy" id="911205"/>
    <lineage>
        <taxon>Bacteria</taxon>
        <taxon>Pseudomonadati</taxon>
        <taxon>Pseudomonadota</taxon>
        <taxon>Alphaproteobacteria</taxon>
        <taxon>Kordiimonadales</taxon>
        <taxon>Kordiimonadaceae</taxon>
        <taxon>Eilatimonas</taxon>
    </lineage>
</organism>
<dbReference type="InterPro" id="IPR029033">
    <property type="entry name" value="His_PPase_superfam"/>
</dbReference>
<feature type="region of interest" description="Disordered" evidence="3">
    <location>
        <begin position="195"/>
        <end position="217"/>
    </location>
</feature>
<evidence type="ECO:0000313" key="4">
    <source>
        <dbReference type="EMBL" id="RMB04780.1"/>
    </source>
</evidence>